<dbReference type="OrthoDB" id="443318at2759"/>
<evidence type="ECO:0000256" key="17">
    <source>
        <dbReference type="ARBA" id="ARBA00042717"/>
    </source>
</evidence>
<keyword evidence="13" id="KW-0325">Glycoprotein</keyword>
<keyword evidence="8" id="KW-0732">Signal</keyword>
<protein>
    <recommendedName>
        <fullName evidence="16">Pheromone-processing carboxypeptidase KEX1</fullName>
        <ecNumber evidence="14">3.4.16.6</ecNumber>
    </recommendedName>
    <alternativeName>
        <fullName evidence="17">Carboxypeptidase D</fullName>
    </alternativeName>
    <alternativeName>
        <fullName evidence="15">Pheromone-processing carboxypeptidase kex1</fullName>
    </alternativeName>
</protein>
<sequence length="329" mass="37176">MSQLPDLHQNEAHPLHIITGHLSADPDVASLPAMAVTAHLYFVLIKARRTADRERILFWFNGGPGCSSFDGLMMETERMVRVVSKQLKEVGKIDQPAGTGFSYTSTDRYVHELDEASQQFIEFLRNFYIVFPEYKCMDVDIYRRRELCSTIYPIFLGPVLKSNLNVQLHGAAIGNRWIDARRQYPSFLDYAVKHSIIEENSENYEKGKKAVDECNAVLKNIEDELINVNVCEQVMGIVSEVRNRNIDGQLVVTIGHRQHPALLSFTVIGKGINFVFAKHGIVKQGERKLGSMKKPTITAKKGTDTSGDETTLHRPGDSFISISFFRMLP</sequence>
<dbReference type="InterPro" id="IPR001563">
    <property type="entry name" value="Peptidase_S10"/>
</dbReference>
<evidence type="ECO:0000313" key="18">
    <source>
        <dbReference type="EMBL" id="THH09432.1"/>
    </source>
</evidence>
<evidence type="ECO:0000256" key="6">
    <source>
        <dbReference type="ARBA" id="ARBA00022692"/>
    </source>
</evidence>
<comment type="caution">
    <text evidence="18">The sequence shown here is derived from an EMBL/GenBank/DDBJ whole genome shotgun (WGS) entry which is preliminary data.</text>
</comment>
<dbReference type="Pfam" id="PF00450">
    <property type="entry name" value="Peptidase_S10"/>
    <property type="match status" value="1"/>
</dbReference>
<reference evidence="18 19" key="1">
    <citation type="submission" date="2019-02" db="EMBL/GenBank/DDBJ databases">
        <title>Genome sequencing of the rare red list fungi Bondarzewia mesenterica.</title>
        <authorList>
            <person name="Buettner E."/>
            <person name="Kellner H."/>
        </authorList>
    </citation>
    <scope>NUCLEOTIDE SEQUENCE [LARGE SCALE GENOMIC DNA]</scope>
    <source>
        <strain evidence="18 19">DSM 108281</strain>
    </source>
</reference>
<keyword evidence="4" id="KW-0121">Carboxypeptidase</keyword>
<evidence type="ECO:0000256" key="9">
    <source>
        <dbReference type="ARBA" id="ARBA00022801"/>
    </source>
</evidence>
<comment type="subcellular location">
    <subcellularLocation>
        <location evidence="2">Golgi apparatus</location>
        <location evidence="2">trans-Golgi network membrane</location>
        <topology evidence="2">Single-pass type I membrane protein</topology>
    </subcellularLocation>
</comment>
<dbReference type="PANTHER" id="PTHR11802">
    <property type="entry name" value="SERINE PROTEASE FAMILY S10 SERINE CARBOXYPEPTIDASE"/>
    <property type="match status" value="1"/>
</dbReference>
<evidence type="ECO:0000256" key="3">
    <source>
        <dbReference type="ARBA" id="ARBA00009431"/>
    </source>
</evidence>
<evidence type="ECO:0000256" key="12">
    <source>
        <dbReference type="ARBA" id="ARBA00023136"/>
    </source>
</evidence>
<keyword evidence="12" id="KW-0472">Membrane</keyword>
<evidence type="ECO:0000256" key="7">
    <source>
        <dbReference type="ARBA" id="ARBA00022703"/>
    </source>
</evidence>
<proteinExistence type="inferred from homology"/>
<keyword evidence="6" id="KW-0812">Transmembrane</keyword>
<dbReference type="PANTHER" id="PTHR11802:SF190">
    <property type="entry name" value="PHEROMONE-PROCESSING CARBOXYPEPTIDASE KEX1"/>
    <property type="match status" value="1"/>
</dbReference>
<evidence type="ECO:0000256" key="14">
    <source>
        <dbReference type="ARBA" id="ARBA00038895"/>
    </source>
</evidence>
<dbReference type="Gene3D" id="3.40.50.1820">
    <property type="entry name" value="alpha/beta hydrolase"/>
    <property type="match status" value="1"/>
</dbReference>
<dbReference type="Proteomes" id="UP000310158">
    <property type="component" value="Unassembled WGS sequence"/>
</dbReference>
<dbReference type="EMBL" id="SGPL01000631">
    <property type="protein sequence ID" value="THH09432.1"/>
    <property type="molecule type" value="Genomic_DNA"/>
</dbReference>
<gene>
    <name evidence="18" type="ORF">EW146_g8688</name>
</gene>
<keyword evidence="9" id="KW-0378">Hydrolase</keyword>
<keyword evidence="11" id="KW-0333">Golgi apparatus</keyword>
<accession>A0A4S4LCD1</accession>
<dbReference type="EC" id="3.4.16.6" evidence="14"/>
<dbReference type="InterPro" id="IPR029058">
    <property type="entry name" value="AB_hydrolase_fold"/>
</dbReference>
<evidence type="ECO:0000256" key="13">
    <source>
        <dbReference type="ARBA" id="ARBA00023180"/>
    </source>
</evidence>
<dbReference type="GO" id="GO:0006508">
    <property type="term" value="P:proteolysis"/>
    <property type="evidence" value="ECO:0007669"/>
    <property type="project" value="UniProtKB-KW"/>
</dbReference>
<organism evidence="18 19">
    <name type="scientific">Bondarzewia mesenterica</name>
    <dbReference type="NCBI Taxonomy" id="1095465"/>
    <lineage>
        <taxon>Eukaryota</taxon>
        <taxon>Fungi</taxon>
        <taxon>Dikarya</taxon>
        <taxon>Basidiomycota</taxon>
        <taxon>Agaricomycotina</taxon>
        <taxon>Agaricomycetes</taxon>
        <taxon>Russulales</taxon>
        <taxon>Bondarzewiaceae</taxon>
        <taxon>Bondarzewia</taxon>
    </lineage>
</organism>
<evidence type="ECO:0000256" key="1">
    <source>
        <dbReference type="ARBA" id="ARBA00001003"/>
    </source>
</evidence>
<evidence type="ECO:0000256" key="8">
    <source>
        <dbReference type="ARBA" id="ARBA00022729"/>
    </source>
</evidence>
<evidence type="ECO:0000256" key="5">
    <source>
        <dbReference type="ARBA" id="ARBA00022670"/>
    </source>
</evidence>
<keyword evidence="10" id="KW-1133">Transmembrane helix</keyword>
<evidence type="ECO:0000256" key="2">
    <source>
        <dbReference type="ARBA" id="ARBA00004393"/>
    </source>
</evidence>
<keyword evidence="5" id="KW-0645">Protease</keyword>
<keyword evidence="19" id="KW-1185">Reference proteome</keyword>
<evidence type="ECO:0000256" key="11">
    <source>
        <dbReference type="ARBA" id="ARBA00023034"/>
    </source>
</evidence>
<comment type="catalytic activity">
    <reaction evidence="1">
        <text>Preferential release of a C-terminal arginine or lysine residue.</text>
        <dbReference type="EC" id="3.4.16.6"/>
    </reaction>
</comment>
<evidence type="ECO:0000256" key="16">
    <source>
        <dbReference type="ARBA" id="ARBA00040628"/>
    </source>
</evidence>
<dbReference type="GO" id="GO:0006915">
    <property type="term" value="P:apoptotic process"/>
    <property type="evidence" value="ECO:0007669"/>
    <property type="project" value="UniProtKB-KW"/>
</dbReference>
<dbReference type="GO" id="GO:0004185">
    <property type="term" value="F:serine-type carboxypeptidase activity"/>
    <property type="evidence" value="ECO:0007669"/>
    <property type="project" value="UniProtKB-EC"/>
</dbReference>
<evidence type="ECO:0000256" key="4">
    <source>
        <dbReference type="ARBA" id="ARBA00022645"/>
    </source>
</evidence>
<dbReference type="GO" id="GO:0005802">
    <property type="term" value="C:trans-Golgi network"/>
    <property type="evidence" value="ECO:0007669"/>
    <property type="project" value="TreeGrafter"/>
</dbReference>
<keyword evidence="7" id="KW-0053">Apoptosis</keyword>
<evidence type="ECO:0000256" key="15">
    <source>
        <dbReference type="ARBA" id="ARBA00040403"/>
    </source>
</evidence>
<dbReference type="SUPFAM" id="SSF53474">
    <property type="entry name" value="alpha/beta-Hydrolases"/>
    <property type="match status" value="1"/>
</dbReference>
<evidence type="ECO:0000313" key="19">
    <source>
        <dbReference type="Proteomes" id="UP000310158"/>
    </source>
</evidence>
<evidence type="ECO:0000256" key="10">
    <source>
        <dbReference type="ARBA" id="ARBA00022989"/>
    </source>
</evidence>
<comment type="similarity">
    <text evidence="3">Belongs to the peptidase S10 family.</text>
</comment>
<dbReference type="AlphaFoldDB" id="A0A4S4LCD1"/>
<name>A0A4S4LCD1_9AGAM</name>